<dbReference type="SUPFAM" id="SSF55957">
    <property type="entry name" value="Phosphoglucomutase, C-terminal domain"/>
    <property type="match status" value="1"/>
</dbReference>
<dbReference type="InterPro" id="IPR016055">
    <property type="entry name" value="A-D-PHexomutase_a/b/a-I/II/III"/>
</dbReference>
<evidence type="ECO:0000256" key="11">
    <source>
        <dbReference type="ARBA" id="ARBA00041467"/>
    </source>
</evidence>
<dbReference type="SUPFAM" id="SSF53738">
    <property type="entry name" value="Phosphoglucomutase, first 3 domains"/>
    <property type="match status" value="3"/>
</dbReference>
<dbReference type="Gene3D" id="3.30.310.50">
    <property type="entry name" value="Alpha-D-phosphohexomutase, C-terminal domain"/>
    <property type="match status" value="1"/>
</dbReference>
<dbReference type="Pfam" id="PF02878">
    <property type="entry name" value="PGM_PMM_I"/>
    <property type="match status" value="1"/>
</dbReference>
<gene>
    <name evidence="16" type="ORF">GCM10008905_23930</name>
</gene>
<comment type="caution">
    <text evidence="16">The sequence shown here is derived from an EMBL/GenBank/DDBJ whole genome shotgun (WGS) entry which is preliminary data.</text>
</comment>
<dbReference type="Pfam" id="PF02879">
    <property type="entry name" value="PGM_PMM_II"/>
    <property type="match status" value="1"/>
</dbReference>
<evidence type="ECO:0000256" key="1">
    <source>
        <dbReference type="ARBA" id="ARBA00001946"/>
    </source>
</evidence>
<comment type="pathway">
    <text evidence="3">Lipid metabolism.</text>
</comment>
<sequence length="574" mass="65374">MGYKDKYLQWISKDYFDEETKVELRGIEKNEKEIEDRFYKDLEFGTGGLRGIIGAGTNRMNIYTVRRATQGLCNYILKFGKESKDRGVAIAYDSRNKSREFSEEVCRVLAGNGIKAYLFDSLRPTPQLSFAVRTLNCISGIVITASHNPPEYNGYKVYWEDGGQVVYHADEIIKEVNAIDNFEDIKVLAFEEGKNLGLIEILGEEIDKLYIDRLKEEVINKECIEKLGEDFKIIYTPIHGTGNIPVRRVLKEIGFKHVLVVKEQEMPDGAFPTVKYPNPEEREVFEIAIELGKKENADIIMGTDPDADRVGVVVKNNQGEYITLNGNQIGCLLTEYILSQSKEKNILPSNGAIIKTIVTSPMAKNIGENYGVEVIDVLTGFKYIGEKILEFEKNNNYEYIFGFEESYGFLKGDYVRDKDAVNACMIIAEMAAFYKSIGLTLYQALIKLYDKYGYYKEDLYSLTMKGKEGLEKIKNTLTKFRKNTPRSFNGIKVVDFIDYKSSEAINLLTNEKRKINLPKSDVLYFTLEDESWIAVRPSGTEPKVKFYFGVKGLSFHEVDFKLKSLSKEVINGIG</sequence>
<dbReference type="InterPro" id="IPR005846">
    <property type="entry name" value="A-D-PHexomutase_a/b/a-III"/>
</dbReference>
<protein>
    <recommendedName>
        <fullName evidence="9">Phosphoglucomutase</fullName>
    </recommendedName>
    <alternativeName>
        <fullName evidence="11">Alpha-phosphoglucomutase</fullName>
    </alternativeName>
    <alternativeName>
        <fullName evidence="10">Glucose phosphomutase</fullName>
    </alternativeName>
</protein>
<dbReference type="Gene3D" id="3.40.120.10">
    <property type="entry name" value="Alpha-D-Glucose-1,6-Bisphosphate, subunit A, domain 3"/>
    <property type="match status" value="3"/>
</dbReference>
<keyword evidence="6 12" id="KW-0479">Metal-binding</keyword>
<evidence type="ECO:0000256" key="8">
    <source>
        <dbReference type="ARBA" id="ARBA00023235"/>
    </source>
</evidence>
<organism evidence="16 17">
    <name type="scientific">Clostridium malenominatum</name>
    <dbReference type="NCBI Taxonomy" id="1539"/>
    <lineage>
        <taxon>Bacteria</taxon>
        <taxon>Bacillati</taxon>
        <taxon>Bacillota</taxon>
        <taxon>Clostridia</taxon>
        <taxon>Eubacteriales</taxon>
        <taxon>Clostridiaceae</taxon>
        <taxon>Clostridium</taxon>
    </lineage>
</organism>
<dbReference type="PRINTS" id="PR00509">
    <property type="entry name" value="PGMPMM"/>
</dbReference>
<keyword evidence="17" id="KW-1185">Reference proteome</keyword>
<dbReference type="PROSITE" id="PS00710">
    <property type="entry name" value="PGM_PMM"/>
    <property type="match status" value="1"/>
</dbReference>
<evidence type="ECO:0000256" key="10">
    <source>
        <dbReference type="ARBA" id="ARBA00041398"/>
    </source>
</evidence>
<dbReference type="InterPro" id="IPR005845">
    <property type="entry name" value="A-D-PHexomutase_a/b/a-II"/>
</dbReference>
<accession>A0ABN1J2P8</accession>
<evidence type="ECO:0000313" key="16">
    <source>
        <dbReference type="EMBL" id="GAA0726920.1"/>
    </source>
</evidence>
<evidence type="ECO:0000259" key="15">
    <source>
        <dbReference type="Pfam" id="PF02880"/>
    </source>
</evidence>
<dbReference type="PANTHER" id="PTHR45745">
    <property type="entry name" value="PHOSPHOMANNOMUTASE 45A"/>
    <property type="match status" value="1"/>
</dbReference>
<dbReference type="InterPro" id="IPR036900">
    <property type="entry name" value="A-D-PHexomutase_C_sf"/>
</dbReference>
<dbReference type="EMBL" id="BAAACF010000003">
    <property type="protein sequence ID" value="GAA0726920.1"/>
    <property type="molecule type" value="Genomic_DNA"/>
</dbReference>
<dbReference type="PANTHER" id="PTHR45745:SF1">
    <property type="entry name" value="PHOSPHOGLUCOMUTASE 2B-RELATED"/>
    <property type="match status" value="1"/>
</dbReference>
<evidence type="ECO:0000259" key="14">
    <source>
        <dbReference type="Pfam" id="PF02879"/>
    </source>
</evidence>
<proteinExistence type="inferred from homology"/>
<evidence type="ECO:0000256" key="12">
    <source>
        <dbReference type="RuleBase" id="RU004326"/>
    </source>
</evidence>
<evidence type="ECO:0000256" key="7">
    <source>
        <dbReference type="ARBA" id="ARBA00022842"/>
    </source>
</evidence>
<dbReference type="InterPro" id="IPR005844">
    <property type="entry name" value="A-D-PHexomutase_a/b/a-I"/>
</dbReference>
<evidence type="ECO:0000256" key="4">
    <source>
        <dbReference type="ARBA" id="ARBA00010231"/>
    </source>
</evidence>
<evidence type="ECO:0000313" key="17">
    <source>
        <dbReference type="Proteomes" id="UP001500339"/>
    </source>
</evidence>
<dbReference type="RefSeq" id="WP_425544656.1">
    <property type="nucleotide sequence ID" value="NZ_BAAACF010000003.1"/>
</dbReference>
<feature type="domain" description="Alpha-D-phosphohexomutase alpha/beta/alpha" evidence="13">
    <location>
        <begin position="43"/>
        <end position="180"/>
    </location>
</feature>
<keyword evidence="7 12" id="KW-0460">Magnesium</keyword>
<evidence type="ECO:0000256" key="9">
    <source>
        <dbReference type="ARBA" id="ARBA00039995"/>
    </source>
</evidence>
<feature type="domain" description="Alpha-D-phosphohexomutase alpha/beta/alpha" evidence="14">
    <location>
        <begin position="210"/>
        <end position="315"/>
    </location>
</feature>
<dbReference type="InterPro" id="IPR016066">
    <property type="entry name" value="A-D-PHexomutase_CS"/>
</dbReference>
<dbReference type="CDD" id="cd05799">
    <property type="entry name" value="PGM2"/>
    <property type="match status" value="1"/>
</dbReference>
<comment type="cofactor">
    <cofactor evidence="1">
        <name>Mg(2+)</name>
        <dbReference type="ChEBI" id="CHEBI:18420"/>
    </cofactor>
</comment>
<dbReference type="Pfam" id="PF02880">
    <property type="entry name" value="PGM_PMM_III"/>
    <property type="match status" value="1"/>
</dbReference>
<reference evidence="16 17" key="1">
    <citation type="journal article" date="2019" name="Int. J. Syst. Evol. Microbiol.">
        <title>The Global Catalogue of Microorganisms (GCM) 10K type strain sequencing project: providing services to taxonomists for standard genome sequencing and annotation.</title>
        <authorList>
            <consortium name="The Broad Institute Genomics Platform"/>
            <consortium name="The Broad Institute Genome Sequencing Center for Infectious Disease"/>
            <person name="Wu L."/>
            <person name="Ma J."/>
        </authorList>
    </citation>
    <scope>NUCLEOTIDE SEQUENCE [LARGE SCALE GENOMIC DNA]</scope>
    <source>
        <strain evidence="16 17">JCM 1405</strain>
    </source>
</reference>
<dbReference type="Proteomes" id="UP001500339">
    <property type="component" value="Unassembled WGS sequence"/>
</dbReference>
<evidence type="ECO:0000256" key="6">
    <source>
        <dbReference type="ARBA" id="ARBA00022723"/>
    </source>
</evidence>
<evidence type="ECO:0000256" key="3">
    <source>
        <dbReference type="ARBA" id="ARBA00005189"/>
    </source>
</evidence>
<keyword evidence="8" id="KW-0413">Isomerase</keyword>
<evidence type="ECO:0000256" key="2">
    <source>
        <dbReference type="ARBA" id="ARBA00005164"/>
    </source>
</evidence>
<comment type="pathway">
    <text evidence="2">Glycolipid metabolism; diglucosyl-diacylglycerol biosynthesis.</text>
</comment>
<keyword evidence="5" id="KW-0597">Phosphoprotein</keyword>
<comment type="similarity">
    <text evidence="4 12">Belongs to the phosphohexose mutase family.</text>
</comment>
<feature type="domain" description="Alpha-D-phosphohexomutase alpha/beta/alpha" evidence="15">
    <location>
        <begin position="325"/>
        <end position="451"/>
    </location>
</feature>
<evidence type="ECO:0000259" key="13">
    <source>
        <dbReference type="Pfam" id="PF02878"/>
    </source>
</evidence>
<evidence type="ECO:0000256" key="5">
    <source>
        <dbReference type="ARBA" id="ARBA00022553"/>
    </source>
</evidence>
<dbReference type="InterPro" id="IPR005841">
    <property type="entry name" value="Alpha-D-phosphohexomutase_SF"/>
</dbReference>
<name>A0ABN1J2P8_9CLOT</name>